<dbReference type="EMBL" id="JALJOR010000003">
    <property type="protein sequence ID" value="KAK9819949.1"/>
    <property type="molecule type" value="Genomic_DNA"/>
</dbReference>
<dbReference type="InterPro" id="IPR030616">
    <property type="entry name" value="Aur-like"/>
</dbReference>
<keyword evidence="5" id="KW-0067">ATP-binding</keyword>
<dbReference type="SUPFAM" id="SSF56112">
    <property type="entry name" value="Protein kinase-like (PK-like)"/>
    <property type="match status" value="1"/>
</dbReference>
<keyword evidence="1" id="KW-0723">Serine/threonine-protein kinase</keyword>
<keyword evidence="2" id="KW-0808">Transferase</keyword>
<reference evidence="6 7" key="1">
    <citation type="journal article" date="2024" name="Nat. Commun.">
        <title>Phylogenomics reveals the evolutionary origins of lichenization in chlorophyte algae.</title>
        <authorList>
            <person name="Puginier C."/>
            <person name="Libourel C."/>
            <person name="Otte J."/>
            <person name="Skaloud P."/>
            <person name="Haon M."/>
            <person name="Grisel S."/>
            <person name="Petersen M."/>
            <person name="Berrin J.G."/>
            <person name="Delaux P.M."/>
            <person name="Dal Grande F."/>
            <person name="Keller J."/>
        </authorList>
    </citation>
    <scope>NUCLEOTIDE SEQUENCE [LARGE SCALE GENOMIC DNA]</scope>
    <source>
        <strain evidence="6 7">SAG 2043</strain>
    </source>
</reference>
<organism evidence="6 7">
    <name type="scientific">[Myrmecia] bisecta</name>
    <dbReference type="NCBI Taxonomy" id="41462"/>
    <lineage>
        <taxon>Eukaryota</taxon>
        <taxon>Viridiplantae</taxon>
        <taxon>Chlorophyta</taxon>
        <taxon>core chlorophytes</taxon>
        <taxon>Trebouxiophyceae</taxon>
        <taxon>Trebouxiales</taxon>
        <taxon>Trebouxiaceae</taxon>
        <taxon>Myrmecia</taxon>
    </lineage>
</organism>
<evidence type="ECO:0000313" key="7">
    <source>
        <dbReference type="Proteomes" id="UP001489004"/>
    </source>
</evidence>
<evidence type="ECO:0000256" key="4">
    <source>
        <dbReference type="ARBA" id="ARBA00022777"/>
    </source>
</evidence>
<dbReference type="PANTHER" id="PTHR24350">
    <property type="entry name" value="SERINE/THREONINE-PROTEIN KINASE IAL-RELATED"/>
    <property type="match status" value="1"/>
</dbReference>
<dbReference type="GO" id="GO:0004674">
    <property type="term" value="F:protein serine/threonine kinase activity"/>
    <property type="evidence" value="ECO:0007669"/>
    <property type="project" value="UniProtKB-KW"/>
</dbReference>
<keyword evidence="3" id="KW-0547">Nucleotide-binding</keyword>
<keyword evidence="4" id="KW-0418">Kinase</keyword>
<gene>
    <name evidence="6" type="ORF">WJX72_004268</name>
</gene>
<evidence type="ECO:0000313" key="6">
    <source>
        <dbReference type="EMBL" id="KAK9819949.1"/>
    </source>
</evidence>
<accession>A0AAW1QEX4</accession>
<proteinExistence type="predicted"/>
<evidence type="ECO:0000256" key="5">
    <source>
        <dbReference type="ARBA" id="ARBA00022840"/>
    </source>
</evidence>
<dbReference type="GO" id="GO:0005524">
    <property type="term" value="F:ATP binding"/>
    <property type="evidence" value="ECO:0007669"/>
    <property type="project" value="UniProtKB-KW"/>
</dbReference>
<dbReference type="Gene3D" id="1.10.510.10">
    <property type="entry name" value="Transferase(Phosphotransferase) domain 1"/>
    <property type="match status" value="1"/>
</dbReference>
<protein>
    <recommendedName>
        <fullName evidence="8">Protein kinase domain-containing protein</fullName>
    </recommendedName>
</protein>
<evidence type="ECO:0000256" key="3">
    <source>
        <dbReference type="ARBA" id="ARBA00022741"/>
    </source>
</evidence>
<evidence type="ECO:0000256" key="1">
    <source>
        <dbReference type="ARBA" id="ARBA00022527"/>
    </source>
</evidence>
<dbReference type="InterPro" id="IPR011009">
    <property type="entry name" value="Kinase-like_dom_sf"/>
</dbReference>
<sequence>MWPAKCQLSGLEVAVRSFTKGQLTQAQQDTLEAAIRQQATVSHPSLLQLEGAVRLAGLGLASLSNTASSPAVASKEADCWAIGALAYHACVGKSAEANLSQVPAFPLWLSDHGKAFIASAMDPDPKQRATVDALLATAWIRNHTKAGADHIQGSITPSAAPIKLNVPASEPEPVSAPALPLVSALEPEPVPELKTRRSIPLAVTIPAVEEDIRKRKGGPVAPEEYLKSRYWYPSSCDRIGGSGKG</sequence>
<dbReference type="Proteomes" id="UP001489004">
    <property type="component" value="Unassembled WGS sequence"/>
</dbReference>
<name>A0AAW1QEX4_9CHLO</name>
<dbReference type="AlphaFoldDB" id="A0AAW1QEX4"/>
<evidence type="ECO:0000256" key="2">
    <source>
        <dbReference type="ARBA" id="ARBA00022679"/>
    </source>
</evidence>
<evidence type="ECO:0008006" key="8">
    <source>
        <dbReference type="Google" id="ProtNLM"/>
    </source>
</evidence>
<keyword evidence="7" id="KW-1185">Reference proteome</keyword>
<comment type="caution">
    <text evidence="6">The sequence shown here is derived from an EMBL/GenBank/DDBJ whole genome shotgun (WGS) entry which is preliminary data.</text>
</comment>